<evidence type="ECO:0000313" key="3">
    <source>
        <dbReference type="Proteomes" id="UP000023152"/>
    </source>
</evidence>
<evidence type="ECO:0000256" key="1">
    <source>
        <dbReference type="SAM" id="MobiDB-lite"/>
    </source>
</evidence>
<dbReference type="GO" id="GO:0003676">
    <property type="term" value="F:nucleic acid binding"/>
    <property type="evidence" value="ECO:0007669"/>
    <property type="project" value="InterPro"/>
</dbReference>
<dbReference type="CDD" id="cd00590">
    <property type="entry name" value="RRM_SF"/>
    <property type="match status" value="1"/>
</dbReference>
<feature type="region of interest" description="Disordered" evidence="1">
    <location>
        <begin position="1"/>
        <end position="34"/>
    </location>
</feature>
<dbReference type="AlphaFoldDB" id="X6M0Z5"/>
<feature type="compositionally biased region" description="Basic and acidic residues" evidence="1">
    <location>
        <begin position="74"/>
        <end position="92"/>
    </location>
</feature>
<organism evidence="2 3">
    <name type="scientific">Reticulomyxa filosa</name>
    <dbReference type="NCBI Taxonomy" id="46433"/>
    <lineage>
        <taxon>Eukaryota</taxon>
        <taxon>Sar</taxon>
        <taxon>Rhizaria</taxon>
        <taxon>Retaria</taxon>
        <taxon>Foraminifera</taxon>
        <taxon>Monothalamids</taxon>
        <taxon>Reticulomyxidae</taxon>
        <taxon>Reticulomyxa</taxon>
    </lineage>
</organism>
<feature type="compositionally biased region" description="Basic and acidic residues" evidence="1">
    <location>
        <begin position="51"/>
        <end position="63"/>
    </location>
</feature>
<dbReference type="InterPro" id="IPR035979">
    <property type="entry name" value="RBD_domain_sf"/>
</dbReference>
<dbReference type="InterPro" id="IPR012677">
    <property type="entry name" value="Nucleotide-bd_a/b_plait_sf"/>
</dbReference>
<reference evidence="2 3" key="1">
    <citation type="journal article" date="2013" name="Curr. Biol.">
        <title>The Genome of the Foraminiferan Reticulomyxa filosa.</title>
        <authorList>
            <person name="Glockner G."/>
            <person name="Hulsmann N."/>
            <person name="Schleicher M."/>
            <person name="Noegel A.A."/>
            <person name="Eichinger L."/>
            <person name="Gallinger C."/>
            <person name="Pawlowski J."/>
            <person name="Sierra R."/>
            <person name="Euteneuer U."/>
            <person name="Pillet L."/>
            <person name="Moustafa A."/>
            <person name="Platzer M."/>
            <person name="Groth M."/>
            <person name="Szafranski K."/>
            <person name="Schliwa M."/>
        </authorList>
    </citation>
    <scope>NUCLEOTIDE SEQUENCE [LARGE SCALE GENOMIC DNA]</scope>
</reference>
<evidence type="ECO:0008006" key="4">
    <source>
        <dbReference type="Google" id="ProtNLM"/>
    </source>
</evidence>
<sequence>MSKEEDKFIEASEEDDSASASAERHSDIEEEYQNALDKALEQAFGSYLETKNNEESGNEKDTKASTVIEDNDDLKETQNEEEKEEEGQQREEMEANIDKLIAKKNSIKIPWETGTPKIIKKGETIPMTEAREVWYSRQLTDKQLKRLESLKAQQQQQSKTSQLKRAYVVLNNCKSLRIWNMPLSWSDQDVRNVFSCFGEINRCQITDPTRKVVRLQKRARYVKKKTPSFLHDISNSDVVSSNLQHTDH</sequence>
<name>X6M0Z5_RETFI</name>
<dbReference type="Proteomes" id="UP000023152">
    <property type="component" value="Unassembled WGS sequence"/>
</dbReference>
<evidence type="ECO:0000313" key="2">
    <source>
        <dbReference type="EMBL" id="ETO07539.1"/>
    </source>
</evidence>
<protein>
    <recommendedName>
        <fullName evidence="4">RRM domain-containing protein</fullName>
    </recommendedName>
</protein>
<proteinExistence type="predicted"/>
<dbReference type="EMBL" id="ASPP01026069">
    <property type="protein sequence ID" value="ETO07539.1"/>
    <property type="molecule type" value="Genomic_DNA"/>
</dbReference>
<feature type="region of interest" description="Disordered" evidence="1">
    <location>
        <begin position="46"/>
        <end position="92"/>
    </location>
</feature>
<feature type="non-terminal residue" evidence="2">
    <location>
        <position position="248"/>
    </location>
</feature>
<dbReference type="SUPFAM" id="SSF54928">
    <property type="entry name" value="RNA-binding domain, RBD"/>
    <property type="match status" value="1"/>
</dbReference>
<comment type="caution">
    <text evidence="2">The sequence shown here is derived from an EMBL/GenBank/DDBJ whole genome shotgun (WGS) entry which is preliminary data.</text>
</comment>
<keyword evidence="3" id="KW-1185">Reference proteome</keyword>
<gene>
    <name evidence="2" type="ORF">RFI_29853</name>
</gene>
<feature type="compositionally biased region" description="Basic and acidic residues" evidence="1">
    <location>
        <begin position="1"/>
        <end position="10"/>
    </location>
</feature>
<accession>X6M0Z5</accession>
<dbReference type="Gene3D" id="3.30.70.330">
    <property type="match status" value="1"/>
</dbReference>